<evidence type="ECO:0000313" key="3">
    <source>
        <dbReference type="EMBL" id="SCC09377.1"/>
    </source>
</evidence>
<dbReference type="EMBL" id="JAAXPM010000013">
    <property type="protein sequence ID" value="NKY67527.1"/>
    <property type="molecule type" value="Genomic_DNA"/>
</dbReference>
<evidence type="ECO:0000313" key="5">
    <source>
        <dbReference type="Proteomes" id="UP000585749"/>
    </source>
</evidence>
<comment type="caution">
    <text evidence="2">The sequence shown here is derived from an EMBL/GenBank/DDBJ whole genome shotgun (WGS) entry which is preliminary data.</text>
</comment>
<dbReference type="Proteomes" id="UP000585749">
    <property type="component" value="Unassembled WGS sequence"/>
</dbReference>
<name>A0A4Y4G8M8_WEIHE</name>
<keyword evidence="1" id="KW-0472">Membrane</keyword>
<dbReference type="RefSeq" id="WP_074427948.1">
    <property type="nucleotide sequence ID" value="NZ_BJEG01000014.1"/>
</dbReference>
<dbReference type="OrthoDB" id="2148282at2"/>
<keyword evidence="4" id="KW-1185">Reference proteome</keyword>
<evidence type="ECO:0000313" key="4">
    <source>
        <dbReference type="Proteomes" id="UP000182448"/>
    </source>
</evidence>
<accession>A0A4Y4G8M8</accession>
<dbReference type="AlphaFoldDB" id="A0A4Y4G8M8"/>
<keyword evidence="1" id="KW-0812">Transmembrane</keyword>
<keyword evidence="1" id="KW-1133">Transmembrane helix</keyword>
<reference evidence="3 4" key="1">
    <citation type="submission" date="2016-08" db="EMBL/GenBank/DDBJ databases">
        <authorList>
            <person name="Varghese N."/>
            <person name="Submissions Spin"/>
        </authorList>
    </citation>
    <scope>NUCLEOTIDE SEQUENCE [LARGE SCALE GENOMIC DNA]</scope>
    <source>
        <strain evidence="3 4">R-53116</strain>
    </source>
</reference>
<organism evidence="2 5">
    <name type="scientific">Weissella hellenica</name>
    <dbReference type="NCBI Taxonomy" id="46256"/>
    <lineage>
        <taxon>Bacteria</taxon>
        <taxon>Bacillati</taxon>
        <taxon>Bacillota</taxon>
        <taxon>Bacilli</taxon>
        <taxon>Lactobacillales</taxon>
        <taxon>Lactobacillaceae</taxon>
        <taxon>Weissella</taxon>
    </lineage>
</organism>
<evidence type="ECO:0000313" key="2">
    <source>
        <dbReference type="EMBL" id="NKY67527.1"/>
    </source>
</evidence>
<evidence type="ECO:0000256" key="1">
    <source>
        <dbReference type="SAM" id="Phobius"/>
    </source>
</evidence>
<protein>
    <submittedName>
        <fullName evidence="2">Uncharacterized protein</fullName>
    </submittedName>
</protein>
<feature type="transmembrane region" description="Helical" evidence="1">
    <location>
        <begin position="6"/>
        <end position="29"/>
    </location>
</feature>
<dbReference type="GeneID" id="72424680"/>
<proteinExistence type="predicted"/>
<dbReference type="EMBL" id="FMAW01000015">
    <property type="protein sequence ID" value="SCC09377.1"/>
    <property type="molecule type" value="Genomic_DNA"/>
</dbReference>
<dbReference type="Proteomes" id="UP000182448">
    <property type="component" value="Unassembled WGS sequence"/>
</dbReference>
<gene>
    <name evidence="3" type="ORF">GA0061075_11553</name>
    <name evidence="2" type="ORF">HF960_07675</name>
</gene>
<reference evidence="2 5" key="2">
    <citation type="submission" date="2020-04" db="EMBL/GenBank/DDBJ databases">
        <title>MicrobeNet Type strains.</title>
        <authorList>
            <person name="Nicholson A.C."/>
        </authorList>
    </citation>
    <scope>NUCLEOTIDE SEQUENCE [LARGE SCALE GENOMIC DNA]</scope>
    <source>
        <strain evidence="2 5">CCUG 33494</strain>
    </source>
</reference>
<sequence length="70" mass="7987">MGNAMIAFLIVLGIFMCLWIVALTIVTILENLFMGKLHRYVRGINLLMRYGLIRLGGVDNKEAHRLVLEK</sequence>